<dbReference type="OrthoDB" id="10009287at2759"/>
<feature type="transmembrane region" description="Helical" evidence="1">
    <location>
        <begin position="6"/>
        <end position="27"/>
    </location>
</feature>
<feature type="transmembrane region" description="Helical" evidence="1">
    <location>
        <begin position="75"/>
        <end position="95"/>
    </location>
</feature>
<keyword evidence="3" id="KW-1185">Reference proteome</keyword>
<dbReference type="Proteomes" id="UP000504608">
    <property type="component" value="Unplaced"/>
</dbReference>
<keyword evidence="1" id="KW-1133">Transmembrane helix</keyword>
<organism evidence="3 4">
    <name type="scientific">Cucurbita maxima</name>
    <name type="common">Pumpkin</name>
    <name type="synonym">Winter squash</name>
    <dbReference type="NCBI Taxonomy" id="3661"/>
    <lineage>
        <taxon>Eukaryota</taxon>
        <taxon>Viridiplantae</taxon>
        <taxon>Streptophyta</taxon>
        <taxon>Embryophyta</taxon>
        <taxon>Tracheophyta</taxon>
        <taxon>Spermatophyta</taxon>
        <taxon>Magnoliopsida</taxon>
        <taxon>eudicotyledons</taxon>
        <taxon>Gunneridae</taxon>
        <taxon>Pentapetalae</taxon>
        <taxon>rosids</taxon>
        <taxon>fabids</taxon>
        <taxon>Cucurbitales</taxon>
        <taxon>Cucurbitaceae</taxon>
        <taxon>Cucurbiteae</taxon>
        <taxon>Cucurbita</taxon>
    </lineage>
</organism>
<dbReference type="KEGG" id="cmax:111486344"/>
<accession>A0A6J1JNP5</accession>
<evidence type="ECO:0000256" key="1">
    <source>
        <dbReference type="RuleBase" id="RU362006"/>
    </source>
</evidence>
<protein>
    <recommendedName>
        <fullName evidence="1">HVA22-like protein</fullName>
    </recommendedName>
</protein>
<keyword evidence="1" id="KW-0472">Membrane</keyword>
<name>A0A6J1JNP5_CUCMA</name>
<reference evidence="4" key="1">
    <citation type="submission" date="2025-08" db="UniProtKB">
        <authorList>
            <consortium name="RefSeq"/>
        </authorList>
    </citation>
    <scope>IDENTIFICATION</scope>
    <source>
        <tissue evidence="4">Young leaves</tissue>
    </source>
</reference>
<comment type="subcellular location">
    <subcellularLocation>
        <location evidence="1">Membrane</location>
        <topology evidence="1">Multi-pass membrane protein</topology>
    </subcellularLocation>
</comment>
<dbReference type="RefSeq" id="XP_022989199.1">
    <property type="nucleotide sequence ID" value="XM_023133431.1"/>
</dbReference>
<evidence type="ECO:0000313" key="3">
    <source>
        <dbReference type="Proteomes" id="UP000504608"/>
    </source>
</evidence>
<feature type="region of interest" description="Disordered" evidence="2">
    <location>
        <begin position="113"/>
        <end position="147"/>
    </location>
</feature>
<dbReference type="GO" id="GO:0016020">
    <property type="term" value="C:membrane"/>
    <property type="evidence" value="ECO:0007669"/>
    <property type="project" value="UniProtKB-SubCell"/>
</dbReference>
<dbReference type="GeneID" id="111486344"/>
<keyword evidence="1" id="KW-0812">Transmembrane</keyword>
<comment type="similarity">
    <text evidence="1">Belongs to the DP1 family.</text>
</comment>
<feature type="transmembrane region" description="Helical" evidence="1">
    <location>
        <begin position="48"/>
        <end position="69"/>
    </location>
</feature>
<evidence type="ECO:0000256" key="2">
    <source>
        <dbReference type="SAM" id="MobiDB-lite"/>
    </source>
</evidence>
<sequence>MGFLGRAAFNLLHAAIGFATVLLYPLYETKRAIEKASLRDQQQQWLTYWLLLSFLTMIELYFSTIISWIPIWAYIKMVVCLWLMLPSFKGAAYVYENIAMKFMTIEREEKPESDLVKEKEDREDKEEEKEKKKKKEEEEEGDEEDEQKKIFRAWKLVDDYIEKKGADSLEQIVKIGLGN</sequence>
<gene>
    <name evidence="4" type="primary">LOC111486344</name>
</gene>
<dbReference type="InterPro" id="IPR004345">
    <property type="entry name" value="TB2_DP1_HVA22"/>
</dbReference>
<proteinExistence type="inferred from homology"/>
<evidence type="ECO:0000313" key="4">
    <source>
        <dbReference type="RefSeq" id="XP_022989199.1"/>
    </source>
</evidence>
<feature type="compositionally biased region" description="Basic and acidic residues" evidence="2">
    <location>
        <begin position="113"/>
        <end position="122"/>
    </location>
</feature>
<dbReference type="PANTHER" id="PTHR12300:SF99">
    <property type="entry name" value="HVA22-LIKE PROTEIN F"/>
    <property type="match status" value="1"/>
</dbReference>
<dbReference type="Pfam" id="PF03134">
    <property type="entry name" value="TB2_DP1_HVA22"/>
    <property type="match status" value="1"/>
</dbReference>
<dbReference type="AlphaFoldDB" id="A0A6J1JNP5"/>
<dbReference type="PANTHER" id="PTHR12300">
    <property type="entry name" value="HVA22-LIKE PROTEINS"/>
    <property type="match status" value="1"/>
</dbReference>